<dbReference type="Gene3D" id="3.40.462.20">
    <property type="match status" value="1"/>
</dbReference>
<evidence type="ECO:0000259" key="8">
    <source>
        <dbReference type="PROSITE" id="PS51387"/>
    </source>
</evidence>
<feature type="domain" description="FAD-binding PCMH-type" evidence="8">
    <location>
        <begin position="55"/>
        <end position="271"/>
    </location>
</feature>
<dbReference type="InterPro" id="IPR016169">
    <property type="entry name" value="FAD-bd_PCMH_sub2"/>
</dbReference>
<feature type="signal peptide" evidence="7">
    <location>
        <begin position="1"/>
        <end position="20"/>
    </location>
</feature>
<dbReference type="GO" id="GO:0016491">
    <property type="term" value="F:oxidoreductase activity"/>
    <property type="evidence" value="ECO:0007669"/>
    <property type="project" value="UniProtKB-KW"/>
</dbReference>
<evidence type="ECO:0000256" key="1">
    <source>
        <dbReference type="ARBA" id="ARBA00005466"/>
    </source>
</evidence>
<protein>
    <recommendedName>
        <fullName evidence="8">FAD-binding PCMH-type domain-containing protein</fullName>
    </recommendedName>
</protein>
<dbReference type="PANTHER" id="PTHR42973">
    <property type="entry name" value="BINDING OXIDOREDUCTASE, PUTATIVE (AFU_ORTHOLOGUE AFUA_1G17690)-RELATED"/>
    <property type="match status" value="1"/>
</dbReference>
<dbReference type="InterPro" id="IPR050416">
    <property type="entry name" value="FAD-linked_Oxidoreductase"/>
</dbReference>
<dbReference type="InterPro" id="IPR036318">
    <property type="entry name" value="FAD-bd_PCMH-like_sf"/>
</dbReference>
<evidence type="ECO:0000256" key="7">
    <source>
        <dbReference type="SAM" id="SignalP"/>
    </source>
</evidence>
<evidence type="ECO:0000256" key="6">
    <source>
        <dbReference type="SAM" id="MobiDB-lite"/>
    </source>
</evidence>
<gene>
    <name evidence="9" type="ORF">DL764_005424</name>
</gene>
<comment type="similarity">
    <text evidence="1">Belongs to the oxygen-dependent FAD-linked oxidoreductase family.</text>
</comment>
<keyword evidence="2" id="KW-0285">Flavoprotein</keyword>
<evidence type="ECO:0000256" key="4">
    <source>
        <dbReference type="ARBA" id="ARBA00022827"/>
    </source>
</evidence>
<keyword evidence="4" id="KW-0274">FAD</keyword>
<dbReference type="Proteomes" id="UP000293360">
    <property type="component" value="Unassembled WGS sequence"/>
</dbReference>
<feature type="region of interest" description="Disordered" evidence="6">
    <location>
        <begin position="417"/>
        <end position="437"/>
    </location>
</feature>
<dbReference type="Gene3D" id="3.30.465.10">
    <property type="match status" value="2"/>
</dbReference>
<accession>A0A4Q4T934</accession>
<dbReference type="EMBL" id="QJNU01000287">
    <property type="protein sequence ID" value="RYP03036.1"/>
    <property type="molecule type" value="Genomic_DNA"/>
</dbReference>
<evidence type="ECO:0000256" key="2">
    <source>
        <dbReference type="ARBA" id="ARBA00022630"/>
    </source>
</evidence>
<dbReference type="STRING" id="155417.A0A4Q4T934"/>
<evidence type="ECO:0000313" key="10">
    <source>
        <dbReference type="Proteomes" id="UP000293360"/>
    </source>
</evidence>
<evidence type="ECO:0000313" key="9">
    <source>
        <dbReference type="EMBL" id="RYP03036.1"/>
    </source>
</evidence>
<evidence type="ECO:0000256" key="3">
    <source>
        <dbReference type="ARBA" id="ARBA00022729"/>
    </source>
</evidence>
<dbReference type="Pfam" id="PF01565">
    <property type="entry name" value="FAD_binding_4"/>
    <property type="match status" value="1"/>
</dbReference>
<keyword evidence="5" id="KW-0560">Oxidoreductase</keyword>
<keyword evidence="10" id="KW-1185">Reference proteome</keyword>
<dbReference type="InterPro" id="IPR016166">
    <property type="entry name" value="FAD-bd_PCMH"/>
</dbReference>
<evidence type="ECO:0000256" key="5">
    <source>
        <dbReference type="ARBA" id="ARBA00023002"/>
    </source>
</evidence>
<reference evidence="9 10" key="1">
    <citation type="submission" date="2018-06" db="EMBL/GenBank/DDBJ databases">
        <title>Complete Genomes of Monosporascus.</title>
        <authorList>
            <person name="Robinson A.J."/>
            <person name="Natvig D.O."/>
        </authorList>
    </citation>
    <scope>NUCLEOTIDE SEQUENCE [LARGE SCALE GENOMIC DNA]</scope>
    <source>
        <strain evidence="9 10">CBS 110550</strain>
    </source>
</reference>
<name>A0A4Q4T934_9PEZI</name>
<dbReference type="SUPFAM" id="SSF56176">
    <property type="entry name" value="FAD-binding/transporter-associated domain-like"/>
    <property type="match status" value="1"/>
</dbReference>
<dbReference type="OrthoDB" id="415825at2759"/>
<dbReference type="PROSITE" id="PS51387">
    <property type="entry name" value="FAD_PCMH"/>
    <property type="match status" value="1"/>
</dbReference>
<sequence length="437" mass="46718">MRKSLLYPAVLCLATVRAGTYSIFEENANLFSSNTAMYRSGTSDFTSHTERWTKYEEPTYDMAIVPATEADVANIVRIARANNISVLATGGRHGTSVTLGQISGGVAIDLTQLNTVEIDASAGTVTVGGGARFSEIYDPIFNAGFQLLRLVTADGNITEASADSNPELYWGIRGAGVNFGIITSATYQLHEQVNGGQILSADFIFPAEMNGSYFDVLAALEGNMPAGLATISVMIYNSTSGLPSILANWVYAGSEEDGKEVIKPILALNPPVSSVSMVAWNELVTTAGFGLNAVTCQAGVLRSGYSANLKQLSAATYKDIFRKMDDFWAANPSNTGSTIDLEIFATQQMQAVSDDATAYPWRDAKANVLIGFESTDSSGLDTANAMAKEIRSDFQSTSGYGDLSVYPVLAPQYYDPTKPGPKNGWAKDHRTPPTQVT</sequence>
<organism evidence="9 10">
    <name type="scientific">Monosporascus ibericus</name>
    <dbReference type="NCBI Taxonomy" id="155417"/>
    <lineage>
        <taxon>Eukaryota</taxon>
        <taxon>Fungi</taxon>
        <taxon>Dikarya</taxon>
        <taxon>Ascomycota</taxon>
        <taxon>Pezizomycotina</taxon>
        <taxon>Sordariomycetes</taxon>
        <taxon>Xylariomycetidae</taxon>
        <taxon>Xylariales</taxon>
        <taxon>Xylariales incertae sedis</taxon>
        <taxon>Monosporascus</taxon>
    </lineage>
</organism>
<dbReference type="PANTHER" id="PTHR42973:SF32">
    <property type="entry name" value="FAD-LINKED OXIDOREDUCTASE AFOF"/>
    <property type="match status" value="1"/>
</dbReference>
<dbReference type="AlphaFoldDB" id="A0A4Q4T934"/>
<keyword evidence="3 7" id="KW-0732">Signal</keyword>
<feature type="chain" id="PRO_5020948227" description="FAD-binding PCMH-type domain-containing protein" evidence="7">
    <location>
        <begin position="21"/>
        <end position="437"/>
    </location>
</feature>
<proteinExistence type="inferred from homology"/>
<dbReference type="GO" id="GO:0071949">
    <property type="term" value="F:FAD binding"/>
    <property type="evidence" value="ECO:0007669"/>
    <property type="project" value="InterPro"/>
</dbReference>
<comment type="caution">
    <text evidence="9">The sequence shown here is derived from an EMBL/GenBank/DDBJ whole genome shotgun (WGS) entry which is preliminary data.</text>
</comment>
<dbReference type="InterPro" id="IPR006094">
    <property type="entry name" value="Oxid_FAD_bind_N"/>
</dbReference>